<sequence>MKDYYCILGVSYQAESREIKAAYRKLAKQYHPDVVGGDREKQKIMYEIQEAYQVIGDEEKRRAYDRRRAAGTGTGKGAFAWEGNRERKETKKSEEDGRGTPLSGEEQFARFFGFRPGTGMETYQGQKAGQKKPGGPAKPEEMFAFFFGHR</sequence>
<accession>A0A9D2N2W3</accession>
<dbReference type="InterPro" id="IPR001623">
    <property type="entry name" value="DnaJ_domain"/>
</dbReference>
<proteinExistence type="predicted"/>
<protein>
    <submittedName>
        <fullName evidence="5">DnaJ domain-containing protein</fullName>
    </submittedName>
</protein>
<comment type="caution">
    <text evidence="5">The sequence shown here is derived from an EMBL/GenBank/DDBJ whole genome shotgun (WGS) entry which is preliminary data.</text>
</comment>
<dbReference type="GO" id="GO:0006260">
    <property type="term" value="P:DNA replication"/>
    <property type="evidence" value="ECO:0007669"/>
    <property type="project" value="UniProtKB-KW"/>
</dbReference>
<feature type="region of interest" description="Disordered" evidence="3">
    <location>
        <begin position="67"/>
        <end position="140"/>
    </location>
</feature>
<dbReference type="AlphaFoldDB" id="A0A9D2N2W3"/>
<evidence type="ECO:0000256" key="1">
    <source>
        <dbReference type="ARBA" id="ARBA00022705"/>
    </source>
</evidence>
<reference evidence="5" key="2">
    <citation type="submission" date="2021-04" db="EMBL/GenBank/DDBJ databases">
        <authorList>
            <person name="Gilroy R."/>
        </authorList>
    </citation>
    <scope>NUCLEOTIDE SEQUENCE</scope>
    <source>
        <strain evidence="5">CHK180-15479</strain>
    </source>
</reference>
<evidence type="ECO:0000259" key="4">
    <source>
        <dbReference type="PROSITE" id="PS50076"/>
    </source>
</evidence>
<dbReference type="CDD" id="cd06257">
    <property type="entry name" value="DnaJ"/>
    <property type="match status" value="1"/>
</dbReference>
<name>A0A9D2N2W3_9FIRM</name>
<evidence type="ECO:0000313" key="6">
    <source>
        <dbReference type="Proteomes" id="UP000823910"/>
    </source>
</evidence>
<reference evidence="5" key="1">
    <citation type="journal article" date="2021" name="PeerJ">
        <title>Extensive microbial diversity within the chicken gut microbiome revealed by metagenomics and culture.</title>
        <authorList>
            <person name="Gilroy R."/>
            <person name="Ravi A."/>
            <person name="Getino M."/>
            <person name="Pursley I."/>
            <person name="Horton D.L."/>
            <person name="Alikhan N.F."/>
            <person name="Baker D."/>
            <person name="Gharbi K."/>
            <person name="Hall N."/>
            <person name="Watson M."/>
            <person name="Adriaenssens E.M."/>
            <person name="Foster-Nyarko E."/>
            <person name="Jarju S."/>
            <person name="Secka A."/>
            <person name="Antonio M."/>
            <person name="Oren A."/>
            <person name="Chaudhuri R.R."/>
            <person name="La Ragione R."/>
            <person name="Hildebrand F."/>
            <person name="Pallen M.J."/>
        </authorList>
    </citation>
    <scope>NUCLEOTIDE SEQUENCE</scope>
    <source>
        <strain evidence="5">CHK180-15479</strain>
    </source>
</reference>
<gene>
    <name evidence="5" type="ORF">H9704_10585</name>
</gene>
<feature type="compositionally biased region" description="Low complexity" evidence="3">
    <location>
        <begin position="124"/>
        <end position="137"/>
    </location>
</feature>
<dbReference type="Pfam" id="PF00226">
    <property type="entry name" value="DnaJ"/>
    <property type="match status" value="1"/>
</dbReference>
<dbReference type="InterPro" id="IPR036869">
    <property type="entry name" value="J_dom_sf"/>
</dbReference>
<dbReference type="Proteomes" id="UP000823910">
    <property type="component" value="Unassembled WGS sequence"/>
</dbReference>
<dbReference type="PRINTS" id="PR00625">
    <property type="entry name" value="JDOMAIN"/>
</dbReference>
<feature type="domain" description="J" evidence="4">
    <location>
        <begin position="3"/>
        <end position="68"/>
    </location>
</feature>
<dbReference type="PANTHER" id="PTHR44145">
    <property type="entry name" value="DNAJ HOMOLOG SUBFAMILY A MEMBER 3, MITOCHONDRIAL"/>
    <property type="match status" value="1"/>
</dbReference>
<dbReference type="EMBL" id="DWWT01000054">
    <property type="protein sequence ID" value="HJC06581.1"/>
    <property type="molecule type" value="Genomic_DNA"/>
</dbReference>
<keyword evidence="2" id="KW-0143">Chaperone</keyword>
<dbReference type="PROSITE" id="PS50076">
    <property type="entry name" value="DNAJ_2"/>
    <property type="match status" value="1"/>
</dbReference>
<dbReference type="SMART" id="SM00271">
    <property type="entry name" value="DnaJ"/>
    <property type="match status" value="1"/>
</dbReference>
<evidence type="ECO:0000256" key="2">
    <source>
        <dbReference type="ARBA" id="ARBA00023186"/>
    </source>
</evidence>
<dbReference type="SUPFAM" id="SSF46565">
    <property type="entry name" value="Chaperone J-domain"/>
    <property type="match status" value="1"/>
</dbReference>
<evidence type="ECO:0000256" key="3">
    <source>
        <dbReference type="SAM" id="MobiDB-lite"/>
    </source>
</evidence>
<feature type="compositionally biased region" description="Basic and acidic residues" evidence="3">
    <location>
        <begin position="83"/>
        <end position="98"/>
    </location>
</feature>
<organism evidence="5 6">
    <name type="scientific">Candidatus Enterocloster excrementipullorum</name>
    <dbReference type="NCBI Taxonomy" id="2838559"/>
    <lineage>
        <taxon>Bacteria</taxon>
        <taxon>Bacillati</taxon>
        <taxon>Bacillota</taxon>
        <taxon>Clostridia</taxon>
        <taxon>Lachnospirales</taxon>
        <taxon>Lachnospiraceae</taxon>
        <taxon>Enterocloster</taxon>
    </lineage>
</organism>
<dbReference type="InterPro" id="IPR051938">
    <property type="entry name" value="Apopto_cytoskel_mod"/>
</dbReference>
<dbReference type="Gene3D" id="1.10.287.110">
    <property type="entry name" value="DnaJ domain"/>
    <property type="match status" value="1"/>
</dbReference>
<evidence type="ECO:0000313" key="5">
    <source>
        <dbReference type="EMBL" id="HJC06581.1"/>
    </source>
</evidence>
<dbReference type="GO" id="GO:0007005">
    <property type="term" value="P:mitochondrion organization"/>
    <property type="evidence" value="ECO:0007669"/>
    <property type="project" value="TreeGrafter"/>
</dbReference>
<dbReference type="PANTHER" id="PTHR44145:SF3">
    <property type="entry name" value="DNAJ HOMOLOG SUBFAMILY A MEMBER 3, MITOCHONDRIAL"/>
    <property type="match status" value="1"/>
</dbReference>
<keyword evidence="1" id="KW-0235">DNA replication</keyword>